<organism evidence="2 3">
    <name type="scientific">Crinalium epipsammum PCC 9333</name>
    <dbReference type="NCBI Taxonomy" id="1173022"/>
    <lineage>
        <taxon>Bacteria</taxon>
        <taxon>Bacillati</taxon>
        <taxon>Cyanobacteriota</taxon>
        <taxon>Cyanophyceae</taxon>
        <taxon>Gomontiellales</taxon>
        <taxon>Gomontiellaceae</taxon>
        <taxon>Crinalium</taxon>
    </lineage>
</organism>
<keyword evidence="1" id="KW-0472">Membrane</keyword>
<dbReference type="AlphaFoldDB" id="K9VVS0"/>
<evidence type="ECO:0000313" key="2">
    <source>
        <dbReference type="EMBL" id="AFZ12208.1"/>
    </source>
</evidence>
<dbReference type="EMBL" id="CP003620">
    <property type="protein sequence ID" value="AFZ12208.1"/>
    <property type="molecule type" value="Genomic_DNA"/>
</dbReference>
<dbReference type="eggNOG" id="COG2319">
    <property type="taxonomic scope" value="Bacteria"/>
</dbReference>
<evidence type="ECO:0000256" key="1">
    <source>
        <dbReference type="SAM" id="Phobius"/>
    </source>
</evidence>
<dbReference type="OrthoDB" id="490046at2"/>
<protein>
    <submittedName>
        <fullName evidence="2">Uncharacterized protein</fullName>
    </submittedName>
</protein>
<feature type="transmembrane region" description="Helical" evidence="1">
    <location>
        <begin position="258"/>
        <end position="284"/>
    </location>
</feature>
<dbReference type="HOGENOM" id="CLU_813091_0_0_3"/>
<sequence>MTQPSLLELAKQGNPNAIATLLNRSLQTKGITTKATVKNGCLHILVESVNVPKQEAVVTFIHSAIDKLGIVSFEVVKISGRKTGEHIPAWSEDIELIEPPNLRLLDNNVSSDPTGDYSRPEVAITNNQKPFKSMKKYKNLRFLNNEKGQNDKLKALQVYGAEGLKEVVIDLHCPHCDQIDRVQKVSAVHNSGYSSTEVSGKSEGKTYDGYRYGGISSTDASINLEGSSQTKLSYILAPPKPPVNREASDREAGLGCSVFALIILIIGASFQWSWIIGIGVLSLVPSVMMFLNPKVTPPDEKEKYNKAISIWNRLFYCGRCDIVYDPQRRAYCSSNHMSDLY</sequence>
<reference evidence="2 3" key="1">
    <citation type="submission" date="2012-06" db="EMBL/GenBank/DDBJ databases">
        <title>Finished chromosome of genome of Crinalium epipsammum PCC 9333.</title>
        <authorList>
            <consortium name="US DOE Joint Genome Institute"/>
            <person name="Gugger M."/>
            <person name="Coursin T."/>
            <person name="Rippka R."/>
            <person name="Tandeau De Marsac N."/>
            <person name="Huntemann M."/>
            <person name="Wei C.-L."/>
            <person name="Han J."/>
            <person name="Detter J.C."/>
            <person name="Han C."/>
            <person name="Tapia R."/>
            <person name="Davenport K."/>
            <person name="Daligault H."/>
            <person name="Erkkila T."/>
            <person name="Gu W."/>
            <person name="Munk A.C.C."/>
            <person name="Teshima H."/>
            <person name="Xu Y."/>
            <person name="Chain P."/>
            <person name="Chen A."/>
            <person name="Krypides N."/>
            <person name="Mavromatis K."/>
            <person name="Markowitz V."/>
            <person name="Szeto E."/>
            <person name="Ivanova N."/>
            <person name="Mikhailova N."/>
            <person name="Ovchinnikova G."/>
            <person name="Pagani I."/>
            <person name="Pati A."/>
            <person name="Goodwin L."/>
            <person name="Peters L."/>
            <person name="Pitluck S."/>
            <person name="Woyke T."/>
            <person name="Kerfeld C."/>
        </authorList>
    </citation>
    <scope>NUCLEOTIDE SEQUENCE [LARGE SCALE GENOMIC DNA]</scope>
    <source>
        <strain evidence="2 3">PCC 9333</strain>
    </source>
</reference>
<dbReference type="STRING" id="1173022.Cri9333_1310"/>
<dbReference type="KEGG" id="cep:Cri9333_1310"/>
<gene>
    <name evidence="2" type="ORF">Cri9333_1310</name>
</gene>
<dbReference type="Proteomes" id="UP000010472">
    <property type="component" value="Chromosome"/>
</dbReference>
<accession>K9VVS0</accession>
<name>K9VVS0_9CYAN</name>
<dbReference type="RefSeq" id="WP_015202330.1">
    <property type="nucleotide sequence ID" value="NC_019753.1"/>
</dbReference>
<keyword evidence="1" id="KW-0812">Transmembrane</keyword>
<keyword evidence="3" id="KW-1185">Reference proteome</keyword>
<evidence type="ECO:0000313" key="3">
    <source>
        <dbReference type="Proteomes" id="UP000010472"/>
    </source>
</evidence>
<proteinExistence type="predicted"/>
<keyword evidence="1" id="KW-1133">Transmembrane helix</keyword>